<dbReference type="AlphaFoldDB" id="A0A4R2QUB6"/>
<keyword evidence="1" id="KW-0489">Methyltransferase</keyword>
<organism evidence="1 2">
    <name type="scientific">Tamaricihabitans halophyticus</name>
    <dbReference type="NCBI Taxonomy" id="1262583"/>
    <lineage>
        <taxon>Bacteria</taxon>
        <taxon>Bacillati</taxon>
        <taxon>Actinomycetota</taxon>
        <taxon>Actinomycetes</taxon>
        <taxon>Pseudonocardiales</taxon>
        <taxon>Pseudonocardiaceae</taxon>
        <taxon>Tamaricihabitans</taxon>
    </lineage>
</organism>
<proteinExistence type="predicted"/>
<keyword evidence="2" id="KW-1185">Reference proteome</keyword>
<dbReference type="PANTHER" id="PTHR43844">
    <property type="entry name" value="METHIONINE SYNTHASE"/>
    <property type="match status" value="1"/>
</dbReference>
<accession>A0A4R2QUB6</accession>
<gene>
    <name evidence="1" type="ORF">EV191_104139</name>
</gene>
<evidence type="ECO:0000313" key="2">
    <source>
        <dbReference type="Proteomes" id="UP000294911"/>
    </source>
</evidence>
<keyword evidence="1" id="KW-0808">Transferase</keyword>
<dbReference type="Gene3D" id="3.20.20.210">
    <property type="match status" value="1"/>
</dbReference>
<dbReference type="InterPro" id="IPR038071">
    <property type="entry name" value="UROD/MetE-like_sf"/>
</dbReference>
<comment type="caution">
    <text evidence="1">The sequence shown here is derived from an EMBL/GenBank/DDBJ whole genome shotgun (WGS) entry which is preliminary data.</text>
</comment>
<protein>
    <submittedName>
        <fullName evidence="1">5-methyltetrahydropteroyltriglutamate--homocysteine methyltransferase</fullName>
    </submittedName>
</protein>
<dbReference type="EMBL" id="SLXQ01000004">
    <property type="protein sequence ID" value="TCP53572.1"/>
    <property type="molecule type" value="Genomic_DNA"/>
</dbReference>
<dbReference type="GO" id="GO:0008168">
    <property type="term" value="F:methyltransferase activity"/>
    <property type="evidence" value="ECO:0007669"/>
    <property type="project" value="UniProtKB-KW"/>
</dbReference>
<dbReference type="GO" id="GO:0032259">
    <property type="term" value="P:methylation"/>
    <property type="evidence" value="ECO:0007669"/>
    <property type="project" value="UniProtKB-KW"/>
</dbReference>
<dbReference type="PANTHER" id="PTHR43844:SF2">
    <property type="entry name" value="SYNTHASE, VITAMIN-B12 INDEPENDENT, PUTATIVE (AFU_ORTHOLOGUE AFUA_3G12060)-RELATED"/>
    <property type="match status" value="1"/>
</dbReference>
<dbReference type="SUPFAM" id="SSF51726">
    <property type="entry name" value="UROD/MetE-like"/>
    <property type="match status" value="1"/>
</dbReference>
<dbReference type="RefSeq" id="WP_132877291.1">
    <property type="nucleotide sequence ID" value="NZ_SLXQ01000004.1"/>
</dbReference>
<dbReference type="OrthoDB" id="244285at2"/>
<name>A0A4R2QUB6_9PSEU</name>
<evidence type="ECO:0000313" key="1">
    <source>
        <dbReference type="EMBL" id="TCP53572.1"/>
    </source>
</evidence>
<reference evidence="1 2" key="1">
    <citation type="submission" date="2019-03" db="EMBL/GenBank/DDBJ databases">
        <title>Genomic Encyclopedia of Type Strains, Phase IV (KMG-IV): sequencing the most valuable type-strain genomes for metagenomic binning, comparative biology and taxonomic classification.</title>
        <authorList>
            <person name="Goeker M."/>
        </authorList>
    </citation>
    <scope>NUCLEOTIDE SEQUENCE [LARGE SCALE GENOMIC DNA]</scope>
    <source>
        <strain evidence="1 2">DSM 45765</strain>
    </source>
</reference>
<dbReference type="Proteomes" id="UP000294911">
    <property type="component" value="Unassembled WGS sequence"/>
</dbReference>
<sequence length="385" mass="43294">MRRSIDRMLTTHAGALQRPADLAKTMASEGNEADAVQQRLRTAVADVVAKQTSYGIDIVNDGEYGKSIWQWYITERVDGIERRPWTDDVYFKGRDREQFPDFYAWADESGNLFGFPEDQYFFGAMTTQPVCTGPLSYRPGALNRDIANLANALRSADATEGFMPVVAPASVEVGIANQHYRTEDDFLKALTDVLRQEYRQIAEAGFILQVDDAWLTAVWDRTPEFDLASYREFIGKRIDALNEALTDVPEERVRYHMCWGSWHGPHANDIPLADVVDMMLTVKAGGYLVEAANVRHEHEYRIWEETPLPAGKVLIPGVVSHSCNLIEHPELVAERIERFAQRVGKENVIAGADCGMGGRIHPELGWAKFDSLVRGAELATKRLGY</sequence>